<feature type="compositionally biased region" description="Basic and acidic residues" evidence="6">
    <location>
        <begin position="229"/>
        <end position="242"/>
    </location>
</feature>
<feature type="transmembrane region" description="Helical" evidence="7">
    <location>
        <begin position="309"/>
        <end position="331"/>
    </location>
</feature>
<evidence type="ECO:0000313" key="10">
    <source>
        <dbReference type="Proteomes" id="UP001549047"/>
    </source>
</evidence>
<dbReference type="PANTHER" id="PTHR43738:SF2">
    <property type="entry name" value="ABC TRANSPORTER PERMEASE"/>
    <property type="match status" value="1"/>
</dbReference>
<dbReference type="InterPro" id="IPR003838">
    <property type="entry name" value="ABC3_permease_C"/>
</dbReference>
<evidence type="ECO:0000256" key="2">
    <source>
        <dbReference type="ARBA" id="ARBA00022475"/>
    </source>
</evidence>
<protein>
    <submittedName>
        <fullName evidence="9">ABC transport system permease protein</fullName>
    </submittedName>
</protein>
<gene>
    <name evidence="9" type="ORF">ABID16_003197</name>
</gene>
<feature type="transmembrane region" description="Helical" evidence="7">
    <location>
        <begin position="404"/>
        <end position="426"/>
    </location>
</feature>
<evidence type="ECO:0000256" key="4">
    <source>
        <dbReference type="ARBA" id="ARBA00022989"/>
    </source>
</evidence>
<evidence type="ECO:0000256" key="5">
    <source>
        <dbReference type="ARBA" id="ARBA00023136"/>
    </source>
</evidence>
<evidence type="ECO:0000256" key="7">
    <source>
        <dbReference type="SAM" id="Phobius"/>
    </source>
</evidence>
<keyword evidence="10" id="KW-1185">Reference proteome</keyword>
<dbReference type="Pfam" id="PF02687">
    <property type="entry name" value="FtsX"/>
    <property type="match status" value="1"/>
</dbReference>
<feature type="transmembrane region" description="Helical" evidence="7">
    <location>
        <begin position="12"/>
        <end position="35"/>
    </location>
</feature>
<keyword evidence="5 7" id="KW-0472">Membrane</keyword>
<feature type="transmembrane region" description="Helical" evidence="7">
    <location>
        <begin position="352"/>
        <end position="384"/>
    </location>
</feature>
<feature type="compositionally biased region" description="Basic and acidic residues" evidence="6">
    <location>
        <begin position="203"/>
        <end position="215"/>
    </location>
</feature>
<evidence type="ECO:0000256" key="1">
    <source>
        <dbReference type="ARBA" id="ARBA00004651"/>
    </source>
</evidence>
<reference evidence="9 10" key="1">
    <citation type="submission" date="2024-06" db="EMBL/GenBank/DDBJ databases">
        <title>Genomic Encyclopedia of Type Strains, Phase IV (KMG-IV): sequencing the most valuable type-strain genomes for metagenomic binning, comparative biology and taxonomic classification.</title>
        <authorList>
            <person name="Goeker M."/>
        </authorList>
    </citation>
    <scope>NUCLEOTIDE SEQUENCE [LARGE SCALE GENOMIC DNA]</scope>
    <source>
        <strain evidence="9 10">DSM 29780</strain>
    </source>
</reference>
<comment type="subcellular location">
    <subcellularLocation>
        <location evidence="1">Cell membrane</location>
        <topology evidence="1">Multi-pass membrane protein</topology>
    </subcellularLocation>
</comment>
<keyword evidence="3 7" id="KW-0812">Transmembrane</keyword>
<organism evidence="9 10">
    <name type="scientific">Rhizobium aquaticum</name>
    <dbReference type="NCBI Taxonomy" id="1549636"/>
    <lineage>
        <taxon>Bacteria</taxon>
        <taxon>Pseudomonadati</taxon>
        <taxon>Pseudomonadota</taxon>
        <taxon>Alphaproteobacteria</taxon>
        <taxon>Hyphomicrobiales</taxon>
        <taxon>Rhizobiaceae</taxon>
        <taxon>Rhizobium/Agrobacterium group</taxon>
        <taxon>Rhizobium</taxon>
    </lineage>
</organism>
<dbReference type="InterPro" id="IPR051125">
    <property type="entry name" value="ABC-4/HrtB_transporter"/>
</dbReference>
<evidence type="ECO:0000256" key="6">
    <source>
        <dbReference type="SAM" id="MobiDB-lite"/>
    </source>
</evidence>
<evidence type="ECO:0000259" key="8">
    <source>
        <dbReference type="Pfam" id="PF02687"/>
    </source>
</evidence>
<evidence type="ECO:0000313" key="9">
    <source>
        <dbReference type="EMBL" id="MET3614854.1"/>
    </source>
</evidence>
<keyword evidence="4 7" id="KW-1133">Transmembrane helix</keyword>
<comment type="caution">
    <text evidence="9">The sequence shown here is derived from an EMBL/GenBank/DDBJ whole genome shotgun (WGS) entry which is preliminary data.</text>
</comment>
<evidence type="ECO:0000256" key="3">
    <source>
        <dbReference type="ARBA" id="ARBA00022692"/>
    </source>
</evidence>
<feature type="region of interest" description="Disordered" evidence="6">
    <location>
        <begin position="203"/>
        <end position="242"/>
    </location>
</feature>
<dbReference type="RefSeq" id="WP_354557345.1">
    <property type="nucleotide sequence ID" value="NZ_JBEPMB010000005.1"/>
</dbReference>
<proteinExistence type="predicted"/>
<dbReference type="PANTHER" id="PTHR43738">
    <property type="entry name" value="ABC TRANSPORTER, MEMBRANE PROTEIN"/>
    <property type="match status" value="1"/>
</dbReference>
<sequence length="436" mass="45585">MIRFILADLNRFRLGAFFIAAIVALAVALGVAVTLQERAMRLGSARAAEKFDLIIGAAGSETQLVLSSVFLQPSALPLMPGKVLSDLETDPRVAWAAPIGFGDFFGTSPIVGTTTALVKNLSAGVSEGAIFAREGEAVIGADVKLSMGSTVKPMHGTLGEGGHTHTELAYTVAGRLKPTGSAWDKAILVPIKAVWDIHGLGHHHDDGDEDHEHDAAAAAKPAADGKTPAAHEDHDDHDEHEHHAIDPNQSINELWQGELPGLPAVVVKPKSIADAYKLRQQYRKDATLAVFPGEVLTTLYATLGDVKQVLSAVAGGAQLLVGAALILVIVMHIGQRRKQIGALRAFGAPREAVFGIVWLELFGLVAAGIAAGLGLGYLAARGIAARLAADSGFHMPVGFATEDMTSIGMLLVASALLCALPALIAYRQPPASALRG</sequence>
<dbReference type="EMBL" id="JBEPMB010000005">
    <property type="protein sequence ID" value="MET3614854.1"/>
    <property type="molecule type" value="Genomic_DNA"/>
</dbReference>
<feature type="domain" description="ABC3 transporter permease C-terminal" evidence="8">
    <location>
        <begin position="317"/>
        <end position="427"/>
    </location>
</feature>
<dbReference type="Proteomes" id="UP001549047">
    <property type="component" value="Unassembled WGS sequence"/>
</dbReference>
<keyword evidence="2" id="KW-1003">Cell membrane</keyword>
<feature type="compositionally biased region" description="Low complexity" evidence="6">
    <location>
        <begin position="216"/>
        <end position="228"/>
    </location>
</feature>
<name>A0ABV2J4R9_9HYPH</name>
<accession>A0ABV2J4R9</accession>